<evidence type="ECO:0000256" key="1">
    <source>
        <dbReference type="ARBA" id="ARBA00022441"/>
    </source>
</evidence>
<accession>A0A0R3UDT0</accession>
<evidence type="ECO:0000313" key="3">
    <source>
        <dbReference type="EMBL" id="VDD79077.1"/>
    </source>
</evidence>
<keyword evidence="1" id="KW-0880">Kelch repeat</keyword>
<dbReference type="PANTHER" id="PTHR46260">
    <property type="entry name" value="RING-TYPE DOMAIN-CONTAINING PROTEIN"/>
    <property type="match status" value="1"/>
</dbReference>
<dbReference type="Pfam" id="PF01344">
    <property type="entry name" value="Kelch_1"/>
    <property type="match status" value="1"/>
</dbReference>
<dbReference type="Proteomes" id="UP000267029">
    <property type="component" value="Unassembled WGS sequence"/>
</dbReference>
<organism evidence="3 4">
    <name type="scientific">Mesocestoides corti</name>
    <name type="common">Flatworm</name>
    <dbReference type="NCBI Taxonomy" id="53468"/>
    <lineage>
        <taxon>Eukaryota</taxon>
        <taxon>Metazoa</taxon>
        <taxon>Spiralia</taxon>
        <taxon>Lophotrochozoa</taxon>
        <taxon>Platyhelminthes</taxon>
        <taxon>Cestoda</taxon>
        <taxon>Eucestoda</taxon>
        <taxon>Cyclophyllidea</taxon>
        <taxon>Mesocestoididae</taxon>
        <taxon>Mesocestoides</taxon>
    </lineage>
</organism>
<reference evidence="3 4" key="1">
    <citation type="submission" date="2018-10" db="EMBL/GenBank/DDBJ databases">
        <authorList>
            <consortium name="Pathogen Informatics"/>
        </authorList>
    </citation>
    <scope>NUCLEOTIDE SEQUENCE [LARGE SCALE GENOMIC DNA]</scope>
</reference>
<dbReference type="SUPFAM" id="SSF117281">
    <property type="entry name" value="Kelch motif"/>
    <property type="match status" value="1"/>
</dbReference>
<dbReference type="Gene3D" id="2.120.10.80">
    <property type="entry name" value="Kelch-type beta propeller"/>
    <property type="match status" value="1"/>
</dbReference>
<dbReference type="EMBL" id="UXSR01003363">
    <property type="protein sequence ID" value="VDD79077.1"/>
    <property type="molecule type" value="Genomic_DNA"/>
</dbReference>
<gene>
    <name evidence="3" type="ORF">MCOS_LOCUS5080</name>
</gene>
<dbReference type="PANTHER" id="PTHR46260:SF3">
    <property type="entry name" value="RING-TYPE DOMAIN-CONTAINING PROTEIN"/>
    <property type="match status" value="1"/>
</dbReference>
<keyword evidence="2" id="KW-0677">Repeat</keyword>
<dbReference type="OrthoDB" id="191037at2759"/>
<dbReference type="AlphaFoldDB" id="A0A0R3UDT0"/>
<dbReference type="InterPro" id="IPR006652">
    <property type="entry name" value="Kelch_1"/>
</dbReference>
<name>A0A0R3UDT0_MESCO</name>
<keyword evidence="4" id="KW-1185">Reference proteome</keyword>
<proteinExistence type="predicted"/>
<dbReference type="InterPro" id="IPR051746">
    <property type="entry name" value="Kelch_domain_containing_8"/>
</dbReference>
<protein>
    <submittedName>
        <fullName evidence="3">Uncharacterized protein</fullName>
    </submittedName>
</protein>
<evidence type="ECO:0000313" key="4">
    <source>
        <dbReference type="Proteomes" id="UP000267029"/>
    </source>
</evidence>
<sequence length="127" mass="14389">MPAQRKHATSAYDMTPHMDWTSAVFNDCIYMIGGVNVNDRPTSLVNIMKPFTRSIVKAPSMKQARLKAAAATKDTQILVFGGFCHQTALSSCERFDILANRQVSSCKSDDFYQMLFYDSEKYFASFY</sequence>
<evidence type="ECO:0000256" key="2">
    <source>
        <dbReference type="ARBA" id="ARBA00022737"/>
    </source>
</evidence>
<dbReference type="InterPro" id="IPR015915">
    <property type="entry name" value="Kelch-typ_b-propeller"/>
</dbReference>